<proteinExistence type="inferred from homology"/>
<protein>
    <recommendedName>
        <fullName evidence="11">Glycosyltransferases</fullName>
        <ecNumber evidence="11">2.4.-.-</ecNumber>
    </recommendedName>
</protein>
<dbReference type="Proteomes" id="UP001279734">
    <property type="component" value="Unassembled WGS sequence"/>
</dbReference>
<keyword evidence="7 11" id="KW-0333">Golgi apparatus</keyword>
<dbReference type="GO" id="GO:0042285">
    <property type="term" value="F:xylosyltransferase activity"/>
    <property type="evidence" value="ECO:0007669"/>
    <property type="project" value="TreeGrafter"/>
</dbReference>
<keyword evidence="13" id="KW-1185">Reference proteome</keyword>
<dbReference type="EC" id="2.4.-.-" evidence="11"/>
<feature type="transmembrane region" description="Helical" evidence="11">
    <location>
        <begin position="89"/>
        <end position="109"/>
    </location>
</feature>
<dbReference type="GO" id="GO:0010417">
    <property type="term" value="P:glucuronoxylan biosynthetic process"/>
    <property type="evidence" value="ECO:0007669"/>
    <property type="project" value="TreeGrafter"/>
</dbReference>
<comment type="caution">
    <text evidence="12">The sequence shown here is derived from an EMBL/GenBank/DDBJ whole genome shotgun (WGS) entry which is preliminary data.</text>
</comment>
<evidence type="ECO:0000256" key="6">
    <source>
        <dbReference type="ARBA" id="ARBA00022989"/>
    </source>
</evidence>
<dbReference type="GO" id="GO:0009834">
    <property type="term" value="P:plant-type secondary cell wall biogenesis"/>
    <property type="evidence" value="ECO:0007669"/>
    <property type="project" value="TreeGrafter"/>
</dbReference>
<reference evidence="12" key="1">
    <citation type="submission" date="2023-05" db="EMBL/GenBank/DDBJ databases">
        <title>Nepenthes gracilis genome sequencing.</title>
        <authorList>
            <person name="Fukushima K."/>
        </authorList>
    </citation>
    <scope>NUCLEOTIDE SEQUENCE</scope>
    <source>
        <strain evidence="12">SING2019-196</strain>
    </source>
</reference>
<dbReference type="InterPro" id="IPR005027">
    <property type="entry name" value="Glyco_trans_43"/>
</dbReference>
<dbReference type="Gene3D" id="3.90.550.10">
    <property type="entry name" value="Spore Coat Polysaccharide Biosynthesis Protein SpsA, Chain A"/>
    <property type="match status" value="1"/>
</dbReference>
<comment type="function">
    <text evidence="11">Involved in the synthesis of glucuronoxylan hemicellulose in secondary cell walls.</text>
</comment>
<dbReference type="CDD" id="cd00218">
    <property type="entry name" value="GlcAT-I"/>
    <property type="match status" value="1"/>
</dbReference>
<evidence type="ECO:0000256" key="11">
    <source>
        <dbReference type="RuleBase" id="RU363127"/>
    </source>
</evidence>
<dbReference type="PANTHER" id="PTHR10896:SF20">
    <property type="entry name" value="BETA-1,4-XYLOSYLTRANSFERASE IRX9L-RELATED"/>
    <property type="match status" value="1"/>
</dbReference>
<keyword evidence="6 11" id="KW-1133">Transmembrane helix</keyword>
<keyword evidence="5 11" id="KW-0735">Signal-anchor</keyword>
<keyword evidence="10 11" id="KW-0961">Cell wall biogenesis/degradation</keyword>
<dbReference type="GO" id="GO:0071555">
    <property type="term" value="P:cell wall organization"/>
    <property type="evidence" value="ECO:0007669"/>
    <property type="project" value="UniProtKB-KW"/>
</dbReference>
<feature type="transmembrane region" description="Helical" evidence="11">
    <location>
        <begin position="427"/>
        <end position="445"/>
    </location>
</feature>
<dbReference type="PANTHER" id="PTHR10896">
    <property type="entry name" value="GALACTOSYLGALACTOSYLXYLOSYLPROTEIN 3-BETA-GLUCURONOSYLTRANSFERASE BETA-1,3-GLUCURONYLTRANSFERASE"/>
    <property type="match status" value="1"/>
</dbReference>
<keyword evidence="4 11" id="KW-0812">Transmembrane</keyword>
<comment type="caution">
    <text evidence="11">Lacks conserved residue(s) required for the propagation of feature annotation.</text>
</comment>
<organism evidence="12 13">
    <name type="scientific">Nepenthes gracilis</name>
    <name type="common">Slender pitcher plant</name>
    <dbReference type="NCBI Taxonomy" id="150966"/>
    <lineage>
        <taxon>Eukaryota</taxon>
        <taxon>Viridiplantae</taxon>
        <taxon>Streptophyta</taxon>
        <taxon>Embryophyta</taxon>
        <taxon>Tracheophyta</taxon>
        <taxon>Spermatophyta</taxon>
        <taxon>Magnoliopsida</taxon>
        <taxon>eudicotyledons</taxon>
        <taxon>Gunneridae</taxon>
        <taxon>Pentapetalae</taxon>
        <taxon>Caryophyllales</taxon>
        <taxon>Nepenthaceae</taxon>
        <taxon>Nepenthes</taxon>
    </lineage>
</organism>
<evidence type="ECO:0000256" key="8">
    <source>
        <dbReference type="ARBA" id="ARBA00023136"/>
    </source>
</evidence>
<dbReference type="GO" id="GO:0000139">
    <property type="term" value="C:Golgi membrane"/>
    <property type="evidence" value="ECO:0007669"/>
    <property type="project" value="UniProtKB-SubCell"/>
</dbReference>
<evidence type="ECO:0000256" key="2">
    <source>
        <dbReference type="ARBA" id="ARBA00007706"/>
    </source>
</evidence>
<dbReference type="EMBL" id="BSYO01000010">
    <property type="protein sequence ID" value="GMH10805.1"/>
    <property type="molecule type" value="Genomic_DNA"/>
</dbReference>
<name>A0AAD3SG49_NEPGR</name>
<evidence type="ECO:0000256" key="10">
    <source>
        <dbReference type="ARBA" id="ARBA00023316"/>
    </source>
</evidence>
<keyword evidence="9" id="KW-0325">Glycoprotein</keyword>
<accession>A0AAD3SG49</accession>
<comment type="similarity">
    <text evidence="2 11">Belongs to the glycosyltransferase 43 family.</text>
</comment>
<dbReference type="AlphaFoldDB" id="A0AAD3SG49"/>
<dbReference type="SUPFAM" id="SSF53448">
    <property type="entry name" value="Nucleotide-diphospho-sugar transferases"/>
    <property type="match status" value="1"/>
</dbReference>
<keyword evidence="8 11" id="KW-0472">Membrane</keyword>
<evidence type="ECO:0000256" key="9">
    <source>
        <dbReference type="ARBA" id="ARBA00023180"/>
    </source>
</evidence>
<dbReference type="InterPro" id="IPR029044">
    <property type="entry name" value="Nucleotide-diphossugar_trans"/>
</dbReference>
<evidence type="ECO:0000256" key="3">
    <source>
        <dbReference type="ARBA" id="ARBA00022679"/>
    </source>
</evidence>
<dbReference type="GO" id="GO:0015018">
    <property type="term" value="F:galactosylgalactosylxylosylprotein 3-beta-glucuronosyltransferase activity"/>
    <property type="evidence" value="ECO:0007669"/>
    <property type="project" value="InterPro"/>
</dbReference>
<evidence type="ECO:0000313" key="12">
    <source>
        <dbReference type="EMBL" id="GMH10805.1"/>
    </source>
</evidence>
<evidence type="ECO:0000256" key="7">
    <source>
        <dbReference type="ARBA" id="ARBA00023034"/>
    </source>
</evidence>
<dbReference type="Pfam" id="PF03360">
    <property type="entry name" value="Glyco_transf_43"/>
    <property type="match status" value="1"/>
</dbReference>
<evidence type="ECO:0000256" key="5">
    <source>
        <dbReference type="ARBA" id="ARBA00022968"/>
    </source>
</evidence>
<evidence type="ECO:0000313" key="13">
    <source>
        <dbReference type="Proteomes" id="UP001279734"/>
    </source>
</evidence>
<evidence type="ECO:0000256" key="4">
    <source>
        <dbReference type="ARBA" id="ARBA00022692"/>
    </source>
</evidence>
<keyword evidence="3 11" id="KW-0808">Transferase</keyword>
<evidence type="ECO:0000256" key="1">
    <source>
        <dbReference type="ARBA" id="ARBA00004323"/>
    </source>
</evidence>
<sequence length="465" mass="52959">MASIRRTLSPVPRAGAKTSGEACSVASPLSKSSSHLSNFHSSVSSCSSVNSLEHSLYRMHAFILGFFSHRLSRPLERSNPKGGQVWRRALLHFIICFLAGLFTGLTPFGSMKFLANLKPKHEIFLFEMIPSVARYQSTEVAMKNVKPASDTKHDNLMPSLERWDVVNDGSTEQNKRKSEVETVASELLTEDLALDLQKLLIVVTPTSTWPLQEYYLYRLAQTLKLVHPPLLWIVVEMTSQSEGTAEILRRTGVMYRHLVCNQNATAMNDAYTHQRNLALSHIETHHLDGIVYFTEENYIYSVNLFEQLRQISRFGTWNVAKVSPKEVLMDGPVCNQSEVIGWNTNEMSRRFHADISGFAFNSTILWDPQKWHRPTLEPIRYLGTAKKNLLVSTFIEQLVEDETQIEGLLPDCSISCDIRIPRGIRRILWYGAWIIQLWLPLFSLVKVSSRCFAVKAFARAPFWPD</sequence>
<comment type="subcellular location">
    <subcellularLocation>
        <location evidence="1 11">Golgi apparatus membrane</location>
        <topology evidence="1 11">Single-pass type II membrane protein</topology>
    </subcellularLocation>
</comment>
<gene>
    <name evidence="12" type="ORF">Nepgr_012646</name>
</gene>